<dbReference type="Gene3D" id="1.10.1040.10">
    <property type="entry name" value="N-(1-d-carboxylethyl)-l-norvaline Dehydrogenase, domain 2"/>
    <property type="match status" value="1"/>
</dbReference>
<dbReference type="AlphaFoldDB" id="A0A9J6QV31"/>
<keyword evidence="2" id="KW-0560">Oxidoreductase</keyword>
<evidence type="ECO:0000259" key="6">
    <source>
        <dbReference type="Pfam" id="PF14833"/>
    </source>
</evidence>
<dbReference type="SUPFAM" id="SSF48179">
    <property type="entry name" value="6-phosphogluconate dehydrogenase C-terminal domain-like"/>
    <property type="match status" value="1"/>
</dbReference>
<dbReference type="SUPFAM" id="SSF51735">
    <property type="entry name" value="NAD(P)-binding Rossmann-fold domains"/>
    <property type="match status" value="1"/>
</dbReference>
<dbReference type="Proteomes" id="UP001065549">
    <property type="component" value="Unassembled WGS sequence"/>
</dbReference>
<proteinExistence type="inferred from homology"/>
<evidence type="ECO:0000259" key="5">
    <source>
        <dbReference type="Pfam" id="PF03446"/>
    </source>
</evidence>
<dbReference type="InterPro" id="IPR029154">
    <property type="entry name" value="HIBADH-like_NADP-bd"/>
</dbReference>
<dbReference type="Pfam" id="PF03446">
    <property type="entry name" value="NAD_binding_2"/>
    <property type="match status" value="1"/>
</dbReference>
<dbReference type="RefSeq" id="WP_227754706.1">
    <property type="nucleotide sequence ID" value="NZ_JAJAGH010000001.1"/>
</dbReference>
<dbReference type="PANTHER" id="PTHR43060:SF3">
    <property type="entry name" value="2-HYDROXY-3-OXOPROPIONATE REDUCTASE"/>
    <property type="match status" value="1"/>
</dbReference>
<dbReference type="Gene3D" id="3.40.50.720">
    <property type="entry name" value="NAD(P)-binding Rossmann-like Domain"/>
    <property type="match status" value="1"/>
</dbReference>
<dbReference type="PIRSF" id="PIRSF000103">
    <property type="entry name" value="HIBADH"/>
    <property type="match status" value="1"/>
</dbReference>
<comment type="similarity">
    <text evidence="1">Belongs to the HIBADH-related family.</text>
</comment>
<accession>A0A9J6QV31</accession>
<organism evidence="7 8">
    <name type="scientific">Hominibacterium faecale</name>
    <dbReference type="NCBI Taxonomy" id="2839743"/>
    <lineage>
        <taxon>Bacteria</taxon>
        <taxon>Bacillati</taxon>
        <taxon>Bacillota</taxon>
        <taxon>Clostridia</taxon>
        <taxon>Peptostreptococcales</taxon>
        <taxon>Anaerovoracaceae</taxon>
        <taxon>Hominibacterium</taxon>
    </lineage>
</organism>
<keyword evidence="3" id="KW-0520">NAD</keyword>
<evidence type="ECO:0000313" key="7">
    <source>
        <dbReference type="EMBL" id="MCU7378987.1"/>
    </source>
</evidence>
<dbReference type="InterPro" id="IPR013328">
    <property type="entry name" value="6PGD_dom2"/>
</dbReference>
<evidence type="ECO:0000256" key="2">
    <source>
        <dbReference type="ARBA" id="ARBA00023002"/>
    </source>
</evidence>
<reference evidence="7" key="1">
    <citation type="submission" date="2022-09" db="EMBL/GenBank/DDBJ databases">
        <title>Culturomic study of gut microbiota in children with autism spectrum disorder.</title>
        <authorList>
            <person name="Efimov B.A."/>
            <person name="Chaplin A.V."/>
            <person name="Sokolova S.R."/>
            <person name="Pikina A.P."/>
            <person name="Korzhanova M."/>
            <person name="Belova V."/>
            <person name="Korostin D."/>
        </authorList>
    </citation>
    <scope>NUCLEOTIDE SEQUENCE</scope>
    <source>
        <strain evidence="7">ASD5510</strain>
    </source>
</reference>
<dbReference type="InterPro" id="IPR006115">
    <property type="entry name" value="6PGDH_NADP-bd"/>
</dbReference>
<evidence type="ECO:0000256" key="1">
    <source>
        <dbReference type="ARBA" id="ARBA00009080"/>
    </source>
</evidence>
<evidence type="ECO:0000313" key="8">
    <source>
        <dbReference type="Proteomes" id="UP001065549"/>
    </source>
</evidence>
<dbReference type="InterPro" id="IPR036291">
    <property type="entry name" value="NAD(P)-bd_dom_sf"/>
</dbReference>
<dbReference type="GO" id="GO:0050661">
    <property type="term" value="F:NADP binding"/>
    <property type="evidence" value="ECO:0007669"/>
    <property type="project" value="InterPro"/>
</dbReference>
<dbReference type="InterPro" id="IPR008927">
    <property type="entry name" value="6-PGluconate_DH-like_C_sf"/>
</dbReference>
<dbReference type="InterPro" id="IPR015815">
    <property type="entry name" value="HIBADH-related"/>
</dbReference>
<evidence type="ECO:0000256" key="4">
    <source>
        <dbReference type="PIRSR" id="PIRSR000103-1"/>
    </source>
</evidence>
<evidence type="ECO:0000256" key="3">
    <source>
        <dbReference type="ARBA" id="ARBA00023027"/>
    </source>
</evidence>
<dbReference type="PROSITE" id="PS00895">
    <property type="entry name" value="3_HYDROXYISOBUT_DH"/>
    <property type="match status" value="1"/>
</dbReference>
<name>A0A9J6QV31_9FIRM</name>
<feature type="active site" evidence="4">
    <location>
        <position position="170"/>
    </location>
</feature>
<dbReference type="GO" id="GO:0016054">
    <property type="term" value="P:organic acid catabolic process"/>
    <property type="evidence" value="ECO:0007669"/>
    <property type="project" value="UniProtKB-ARBA"/>
</dbReference>
<feature type="domain" description="6-phosphogluconate dehydrogenase NADP-binding" evidence="5">
    <location>
        <begin position="3"/>
        <end position="160"/>
    </location>
</feature>
<gene>
    <name evidence="7" type="ORF">OBO34_11535</name>
</gene>
<feature type="domain" description="3-hydroxyisobutyrate dehydrogenase-like NAD-binding" evidence="6">
    <location>
        <begin position="164"/>
        <end position="283"/>
    </location>
</feature>
<dbReference type="InterPro" id="IPR002204">
    <property type="entry name" value="3-OH-isobutyrate_DH-rel_CS"/>
</dbReference>
<dbReference type="EMBL" id="JAOSHN010000004">
    <property type="protein sequence ID" value="MCU7378987.1"/>
    <property type="molecule type" value="Genomic_DNA"/>
</dbReference>
<protein>
    <submittedName>
        <fullName evidence="7">NAD(P)-binding domain-containing protein</fullName>
    </submittedName>
</protein>
<dbReference type="GO" id="GO:0051287">
    <property type="term" value="F:NAD binding"/>
    <property type="evidence" value="ECO:0007669"/>
    <property type="project" value="InterPro"/>
</dbReference>
<keyword evidence="8" id="KW-1185">Reference proteome</keyword>
<dbReference type="GO" id="GO:0016491">
    <property type="term" value="F:oxidoreductase activity"/>
    <property type="evidence" value="ECO:0007669"/>
    <property type="project" value="UniProtKB-KW"/>
</dbReference>
<sequence length="297" mass="31757">MKKIGFIGLGIMGRPMALNLYHAGEDILVNDVDDGVLESIKQQGLPVGTVSEIGRECDLVFMILPNGDIVKEVIFGEGGLTFSPKKPRIICDMSSVTPDQSRDCHKRLEKMGVAFVDAPVSGGEPKAVDGTLSFMAGGDEQNCQTLKPYFEIMGSSSVRIGGPGSGSIAKLANQIIVNLSIAAVSEAFVFVKKAGADPEKVYQAIRGGLAGSEVLDAKLPMILKRDFTPGGKIAVNHKDIKNVLETAKDQKIPLPFTAQLFQVMQALDVSGNMEDDHSGIIQYFERLAGVEVSCEGE</sequence>
<dbReference type="PANTHER" id="PTHR43060">
    <property type="entry name" value="3-HYDROXYISOBUTYRATE DEHYDROGENASE-LIKE 1, MITOCHONDRIAL-RELATED"/>
    <property type="match status" value="1"/>
</dbReference>
<dbReference type="Pfam" id="PF14833">
    <property type="entry name" value="NAD_binding_11"/>
    <property type="match status" value="1"/>
</dbReference>
<comment type="caution">
    <text evidence="7">The sequence shown here is derived from an EMBL/GenBank/DDBJ whole genome shotgun (WGS) entry which is preliminary data.</text>
</comment>